<dbReference type="EMBL" id="PDXB01000003">
    <property type="protein sequence ID" value="RYN36009.1"/>
    <property type="molecule type" value="Genomic_DNA"/>
</dbReference>
<evidence type="ECO:0000256" key="3">
    <source>
        <dbReference type="SAM" id="MobiDB-lite"/>
    </source>
</evidence>
<protein>
    <recommendedName>
        <fullName evidence="4">AMP-dependent synthetase/ligase domain-containing protein</fullName>
    </recommendedName>
</protein>
<keyword evidence="1" id="KW-0596">Phosphopantetheine</keyword>
<feature type="domain" description="AMP-dependent synthetase/ligase" evidence="4">
    <location>
        <begin position="37"/>
        <end position="189"/>
    </location>
</feature>
<sequence>MGSIAENGVEHPSDQLIVHAIEEKARWIPSNMFMRYALEDWEQDGYKTITWKQYANAIDKMAFWFDEQLGKAVDRETVAYFGPNDPRYAILVPAIAKSRRKLLVPDGRVTNEGLAGLVALTNCKVWLYATDDPAGPLVKPESSLKLCAVPSLEWMLDNEGQERYPYKTTFEEAKWDEIVIIHTSGTTGKSSRTHSKATSSYFFRRS</sequence>
<comment type="caution">
    <text evidence="5">The sequence shown here is derived from an EMBL/GenBank/DDBJ whole genome shotgun (WGS) entry which is preliminary data.</text>
</comment>
<evidence type="ECO:0000256" key="1">
    <source>
        <dbReference type="ARBA" id="ARBA00022450"/>
    </source>
</evidence>
<reference evidence="5" key="2">
    <citation type="journal article" date="2019" name="bioRxiv">
        <title>Genomics, evolutionary history and diagnostics of the Alternaria alternata species group including apple and Asian pear pathotypes.</title>
        <authorList>
            <person name="Armitage A.D."/>
            <person name="Cockerton H.M."/>
            <person name="Sreenivasaprasad S."/>
            <person name="Woodhall J.W."/>
            <person name="Lane C.R."/>
            <person name="Harrison R.J."/>
            <person name="Clarkson J.P."/>
        </authorList>
    </citation>
    <scope>NUCLEOTIDE SEQUENCE</scope>
    <source>
        <strain evidence="5">FERA 1164</strain>
    </source>
</reference>
<dbReference type="SUPFAM" id="SSF56801">
    <property type="entry name" value="Acetyl-CoA synthetase-like"/>
    <property type="match status" value="1"/>
</dbReference>
<gene>
    <name evidence="5" type="ORF">AA0115_g1432</name>
</gene>
<dbReference type="InterPro" id="IPR042099">
    <property type="entry name" value="ANL_N_sf"/>
</dbReference>
<dbReference type="PANTHER" id="PTHR43439:SF2">
    <property type="entry name" value="ENZYME, PUTATIVE (JCVI)-RELATED"/>
    <property type="match status" value="1"/>
</dbReference>
<feature type="region of interest" description="Disordered" evidence="3">
    <location>
        <begin position="186"/>
        <end position="206"/>
    </location>
</feature>
<dbReference type="InterPro" id="IPR000873">
    <property type="entry name" value="AMP-dep_synth/lig_dom"/>
</dbReference>
<name>A0AB37WYJ3_9PLEO</name>
<dbReference type="Gene3D" id="3.40.50.12780">
    <property type="entry name" value="N-terminal domain of ligase-like"/>
    <property type="match status" value="1"/>
</dbReference>
<dbReference type="Proteomes" id="UP000292340">
    <property type="component" value="Unassembled WGS sequence"/>
</dbReference>
<evidence type="ECO:0000259" key="4">
    <source>
        <dbReference type="Pfam" id="PF00501"/>
    </source>
</evidence>
<accession>A0AB37WYJ3</accession>
<organism evidence="5 6">
    <name type="scientific">Alternaria tenuissima</name>
    <dbReference type="NCBI Taxonomy" id="119927"/>
    <lineage>
        <taxon>Eukaryota</taxon>
        <taxon>Fungi</taxon>
        <taxon>Dikarya</taxon>
        <taxon>Ascomycota</taxon>
        <taxon>Pezizomycotina</taxon>
        <taxon>Dothideomycetes</taxon>
        <taxon>Pleosporomycetidae</taxon>
        <taxon>Pleosporales</taxon>
        <taxon>Pleosporineae</taxon>
        <taxon>Pleosporaceae</taxon>
        <taxon>Alternaria</taxon>
        <taxon>Alternaria sect. Alternaria</taxon>
        <taxon>Alternaria alternata complex</taxon>
    </lineage>
</organism>
<evidence type="ECO:0000313" key="5">
    <source>
        <dbReference type="EMBL" id="RYN36009.1"/>
    </source>
</evidence>
<evidence type="ECO:0000256" key="2">
    <source>
        <dbReference type="ARBA" id="ARBA00022553"/>
    </source>
</evidence>
<dbReference type="PANTHER" id="PTHR43439">
    <property type="entry name" value="PHENYLACETATE-COENZYME A LIGASE"/>
    <property type="match status" value="1"/>
</dbReference>
<proteinExistence type="predicted"/>
<dbReference type="Pfam" id="PF00501">
    <property type="entry name" value="AMP-binding"/>
    <property type="match status" value="1"/>
</dbReference>
<dbReference type="AlphaFoldDB" id="A0AB37WYJ3"/>
<keyword evidence="2" id="KW-0597">Phosphoprotein</keyword>
<reference evidence="5" key="1">
    <citation type="submission" date="2017-10" db="EMBL/GenBank/DDBJ databases">
        <authorList>
            <person name="Armitage A.D."/>
            <person name="Barbara D.J."/>
            <person name="Woodhall J.W."/>
            <person name="Sreenivasaprasad S."/>
            <person name="Lane C.R."/>
            <person name="Clarkson J.P."/>
            <person name="Harrison R.J."/>
        </authorList>
    </citation>
    <scope>NUCLEOTIDE SEQUENCE</scope>
    <source>
        <strain evidence="5">FERA 1164</strain>
    </source>
</reference>
<dbReference type="InterPro" id="IPR051414">
    <property type="entry name" value="Adenylate-forming_Reductase"/>
</dbReference>
<evidence type="ECO:0000313" key="6">
    <source>
        <dbReference type="Proteomes" id="UP000292340"/>
    </source>
</evidence>